<dbReference type="SUPFAM" id="SSF48452">
    <property type="entry name" value="TPR-like"/>
    <property type="match status" value="1"/>
</dbReference>
<sequence length="368" mass="39983">MANFAKISFGIATTVLLTYSSLTLAQTSFSNADASAWSNSIAANANQLAVQKAKALNAKGEFEKATSILGGADKTPEVYGSLVINLAQYDLDEAEDIANESIKAFPNNARLHYLRGVVMGSQAQSSIFSALGYAEKSLNSFQKAVELDQEEITYKRALMSFYLAAPSIAGGDEDLGKAQLDAIKMADPLQGVYAEYAFFQMTDEPEKALALLQNSVQTYPQEISLVFRLGVYYSQQEDYDKAMPYFMQASEMPSPALLRDPDTGDLEASYRRNIEAKLSALYQVGRTAVVTEKNTAKGIAAMGALQAATESSQLSPESIPNMNWAMARLSELYIQAGDKSAAKATLASVKVGEDKDLKKQVKRLQKML</sequence>
<dbReference type="Gene3D" id="1.25.40.10">
    <property type="entry name" value="Tetratricopeptide repeat domain"/>
    <property type="match status" value="2"/>
</dbReference>
<feature type="chain" id="PRO_5043857989" description="Tetratricopeptide repeat protein" evidence="2">
    <location>
        <begin position="26"/>
        <end position="368"/>
    </location>
</feature>
<dbReference type="PANTHER" id="PTHR12558">
    <property type="entry name" value="CELL DIVISION CYCLE 16,23,27"/>
    <property type="match status" value="1"/>
</dbReference>
<proteinExistence type="predicted"/>
<comment type="caution">
    <text evidence="3">The sequence shown here is derived from an EMBL/GenBank/DDBJ whole genome shotgun (WGS) entry which is preliminary data.</text>
</comment>
<keyword evidence="1" id="KW-0802">TPR repeat</keyword>
<feature type="signal peptide" evidence="2">
    <location>
        <begin position="1"/>
        <end position="25"/>
    </location>
</feature>
<dbReference type="EMBL" id="JAVRIE010000004">
    <property type="protein sequence ID" value="MDT0582995.1"/>
    <property type="molecule type" value="Genomic_DNA"/>
</dbReference>
<organism evidence="3 4">
    <name type="scientific">Brumicola blandensis</name>
    <dbReference type="NCBI Taxonomy" id="3075611"/>
    <lineage>
        <taxon>Bacteria</taxon>
        <taxon>Pseudomonadati</taxon>
        <taxon>Pseudomonadota</taxon>
        <taxon>Gammaproteobacteria</taxon>
        <taxon>Alteromonadales</taxon>
        <taxon>Alteromonadaceae</taxon>
        <taxon>Brumicola</taxon>
    </lineage>
</organism>
<evidence type="ECO:0000256" key="2">
    <source>
        <dbReference type="SAM" id="SignalP"/>
    </source>
</evidence>
<feature type="repeat" description="TPR" evidence="1">
    <location>
        <begin position="223"/>
        <end position="256"/>
    </location>
</feature>
<name>A0AAW8R286_9ALTE</name>
<evidence type="ECO:0000256" key="1">
    <source>
        <dbReference type="PROSITE-ProRule" id="PRU00339"/>
    </source>
</evidence>
<dbReference type="GO" id="GO:0051301">
    <property type="term" value="P:cell division"/>
    <property type="evidence" value="ECO:0007669"/>
    <property type="project" value="TreeGrafter"/>
</dbReference>
<reference evidence="3 4" key="1">
    <citation type="submission" date="2023-09" db="EMBL/GenBank/DDBJ databases">
        <authorList>
            <person name="Rey-Velasco X."/>
        </authorList>
    </citation>
    <scope>NUCLEOTIDE SEQUENCE [LARGE SCALE GENOMIC DNA]</scope>
    <source>
        <strain evidence="3 4">W409</strain>
    </source>
</reference>
<accession>A0AAW8R286</accession>
<evidence type="ECO:0000313" key="3">
    <source>
        <dbReference type="EMBL" id="MDT0582995.1"/>
    </source>
</evidence>
<dbReference type="InterPro" id="IPR011990">
    <property type="entry name" value="TPR-like_helical_dom_sf"/>
</dbReference>
<protein>
    <recommendedName>
        <fullName evidence="5">Tetratricopeptide repeat protein</fullName>
    </recommendedName>
</protein>
<gene>
    <name evidence="3" type="ORF">RM544_10635</name>
</gene>
<evidence type="ECO:0008006" key="5">
    <source>
        <dbReference type="Google" id="ProtNLM"/>
    </source>
</evidence>
<dbReference type="PROSITE" id="PS50005">
    <property type="entry name" value="TPR"/>
    <property type="match status" value="1"/>
</dbReference>
<dbReference type="Pfam" id="PF13181">
    <property type="entry name" value="TPR_8"/>
    <property type="match status" value="2"/>
</dbReference>
<dbReference type="PANTHER" id="PTHR12558:SF13">
    <property type="entry name" value="CELL DIVISION CYCLE PROTEIN 27 HOMOLOG"/>
    <property type="match status" value="1"/>
</dbReference>
<dbReference type="RefSeq" id="WP_311361775.1">
    <property type="nucleotide sequence ID" value="NZ_JAVRIE010000004.1"/>
</dbReference>
<dbReference type="AlphaFoldDB" id="A0AAW8R286"/>
<dbReference type="Proteomes" id="UP001249020">
    <property type="component" value="Unassembled WGS sequence"/>
</dbReference>
<keyword evidence="2" id="KW-0732">Signal</keyword>
<evidence type="ECO:0000313" key="4">
    <source>
        <dbReference type="Proteomes" id="UP001249020"/>
    </source>
</evidence>
<keyword evidence="4" id="KW-1185">Reference proteome</keyword>
<dbReference type="InterPro" id="IPR019734">
    <property type="entry name" value="TPR_rpt"/>
</dbReference>